<sequence length="177" mass="18364">MIYDGSTRCVQDYTLYGNGAPRKFVRSNAATGWSPWRELYSSGSLLGSVSQSGGVPDGAVIERGSNANGAYTRWADGTQICTHSLNLGSLIQGGSGTRSAPYLTATTNWTYPAAFSAIPALSGIVTATTGNAYDRANFLIAQSGSATASGNINAIRATDSAVDISPTANLTAIGHWF</sequence>
<reference evidence="1 2" key="1">
    <citation type="submission" date="2015-09" db="EMBL/GenBank/DDBJ databases">
        <authorList>
            <consortium name="Swine Surveillance"/>
        </authorList>
    </citation>
    <scope>NUCLEOTIDE SEQUENCE [LARGE SCALE GENOMIC DNA]</scope>
    <source>
        <strain evidence="1 2">CECT 4357</strain>
    </source>
</reference>
<gene>
    <name evidence="1" type="ORF">TG4357_00955</name>
</gene>
<dbReference type="AlphaFoldDB" id="A0A0P1F8A4"/>
<accession>A0A0P1F8A4</accession>
<evidence type="ECO:0000313" key="1">
    <source>
        <dbReference type="EMBL" id="CUH63903.1"/>
    </source>
</evidence>
<organism evidence="1 2">
    <name type="scientific">Thalassovita gelatinovora</name>
    <name type="common">Thalassobius gelatinovorus</name>
    <dbReference type="NCBI Taxonomy" id="53501"/>
    <lineage>
        <taxon>Bacteria</taxon>
        <taxon>Pseudomonadati</taxon>
        <taxon>Pseudomonadota</taxon>
        <taxon>Alphaproteobacteria</taxon>
        <taxon>Rhodobacterales</taxon>
        <taxon>Roseobacteraceae</taxon>
        <taxon>Thalassovita</taxon>
    </lineage>
</organism>
<dbReference type="CDD" id="cd19958">
    <property type="entry name" value="pyocin_knob"/>
    <property type="match status" value="1"/>
</dbReference>
<evidence type="ECO:0000313" key="2">
    <source>
        <dbReference type="Proteomes" id="UP000051587"/>
    </source>
</evidence>
<dbReference type="Proteomes" id="UP000051587">
    <property type="component" value="Unassembled WGS sequence"/>
</dbReference>
<dbReference type="EMBL" id="CYSA01000014">
    <property type="protein sequence ID" value="CUH63903.1"/>
    <property type="molecule type" value="Genomic_DNA"/>
</dbReference>
<dbReference type="STRING" id="53501.SAMN04488043_1167"/>
<protein>
    <submittedName>
        <fullName evidence="1">Uncharacterized protein</fullName>
    </submittedName>
</protein>
<keyword evidence="2" id="KW-1185">Reference proteome</keyword>
<name>A0A0P1F8A4_THAGE</name>
<proteinExistence type="predicted"/>